<proteinExistence type="predicted"/>
<sequence>METGKIRLDVYKHETSANKEKSPEPHLYIVPVTLSIVRVSTSFLCR</sequence>
<dbReference type="EMBL" id="AP014598">
    <property type="protein sequence ID" value="BAU18855.1"/>
    <property type="molecule type" value="Genomic_DNA"/>
</dbReference>
<gene>
    <name evidence="1" type="ORF">PIOMA14_II_0350</name>
</gene>
<organism evidence="1 2">
    <name type="scientific">Prevotella intermedia</name>
    <dbReference type="NCBI Taxonomy" id="28131"/>
    <lineage>
        <taxon>Bacteria</taxon>
        <taxon>Pseudomonadati</taxon>
        <taxon>Bacteroidota</taxon>
        <taxon>Bacteroidia</taxon>
        <taxon>Bacteroidales</taxon>
        <taxon>Prevotellaceae</taxon>
        <taxon>Prevotella</taxon>
    </lineage>
</organism>
<name>A0A0T7AP65_PREIN</name>
<evidence type="ECO:0000313" key="2">
    <source>
        <dbReference type="Proteomes" id="UP000217431"/>
    </source>
</evidence>
<evidence type="ECO:0000313" key="1">
    <source>
        <dbReference type="EMBL" id="BAU18855.1"/>
    </source>
</evidence>
<protein>
    <submittedName>
        <fullName evidence="1">Uncharacterized protein</fullName>
    </submittedName>
</protein>
<dbReference type="Proteomes" id="UP000217431">
    <property type="component" value="Chromosome II"/>
</dbReference>
<reference evidence="1 2" key="1">
    <citation type="journal article" date="2016" name="DNA Res.">
        <title>The complete genome sequencing of Prevotella intermedia strain OMA14 and a subsequent fine-scale, intra-species genomic comparison reveal an unusual amplification of conjugative and mobile transposons and identify a novel Prevotella-lineage-specific repeat.</title>
        <authorList>
            <person name="Naito M."/>
            <person name="Ogura Y."/>
            <person name="Itoh T."/>
            <person name="Shoji M."/>
            <person name="Okamoto M."/>
            <person name="Hayashi T."/>
            <person name="Nakayama K."/>
        </authorList>
    </citation>
    <scope>NUCLEOTIDE SEQUENCE [LARGE SCALE GENOMIC DNA]</scope>
    <source>
        <strain evidence="1 2">OMA14</strain>
    </source>
</reference>
<accession>A0A0T7AP65</accession>
<dbReference type="AlphaFoldDB" id="A0A0T7AP65"/>